<dbReference type="Pfam" id="PF04542">
    <property type="entry name" value="Sigma70_r2"/>
    <property type="match status" value="1"/>
</dbReference>
<gene>
    <name evidence="7" type="ORF">EV199_0323</name>
</gene>
<organism evidence="7 8">
    <name type="scientific">Pseudobacter ginsenosidimutans</name>
    <dbReference type="NCBI Taxonomy" id="661488"/>
    <lineage>
        <taxon>Bacteria</taxon>
        <taxon>Pseudomonadati</taxon>
        <taxon>Bacteroidota</taxon>
        <taxon>Chitinophagia</taxon>
        <taxon>Chitinophagales</taxon>
        <taxon>Chitinophagaceae</taxon>
        <taxon>Pseudobacter</taxon>
    </lineage>
</organism>
<keyword evidence="3" id="KW-0731">Sigma factor</keyword>
<sequence length="198" mass="23038">MKSELVDEPLLIRRCVNGDRTAFSSLYSHYAPLLYRLLYPLTRESRHDAEEIIQDVFLSIWEKRELLPAIRNFKPFLFRMARNKLIDLRRKSAVKKRAAGNLEQLSQSSSLSPEEDVLYIEYHSYAMKAIAALPPRQRQIFDLRMSEDLSLDQIAAQLQITTHAVKKNLYTAIRAVKEQLRKNPDWFLPLLLAAASYC</sequence>
<dbReference type="PANTHER" id="PTHR43133">
    <property type="entry name" value="RNA POLYMERASE ECF-TYPE SIGMA FACTO"/>
    <property type="match status" value="1"/>
</dbReference>
<dbReference type="SUPFAM" id="SSF88946">
    <property type="entry name" value="Sigma2 domain of RNA polymerase sigma factors"/>
    <property type="match status" value="1"/>
</dbReference>
<dbReference type="InterPro" id="IPR036388">
    <property type="entry name" value="WH-like_DNA-bd_sf"/>
</dbReference>
<keyword evidence="2" id="KW-0805">Transcription regulation</keyword>
<dbReference type="Gene3D" id="1.10.10.10">
    <property type="entry name" value="Winged helix-like DNA-binding domain superfamily/Winged helix DNA-binding domain"/>
    <property type="match status" value="1"/>
</dbReference>
<name>A0A4Q7N2T9_9BACT</name>
<dbReference type="InterPro" id="IPR007627">
    <property type="entry name" value="RNA_pol_sigma70_r2"/>
</dbReference>
<evidence type="ECO:0000313" key="8">
    <source>
        <dbReference type="Proteomes" id="UP000293874"/>
    </source>
</evidence>
<keyword evidence="8" id="KW-1185">Reference proteome</keyword>
<reference evidence="7 8" key="1">
    <citation type="submission" date="2019-02" db="EMBL/GenBank/DDBJ databases">
        <title>Genomic Encyclopedia of Type Strains, Phase IV (KMG-IV): sequencing the most valuable type-strain genomes for metagenomic binning, comparative biology and taxonomic classification.</title>
        <authorList>
            <person name="Goeker M."/>
        </authorList>
    </citation>
    <scope>NUCLEOTIDE SEQUENCE [LARGE SCALE GENOMIC DNA]</scope>
    <source>
        <strain evidence="7 8">DSM 18116</strain>
    </source>
</reference>
<comment type="caution">
    <text evidence="7">The sequence shown here is derived from an EMBL/GenBank/DDBJ whole genome shotgun (WGS) entry which is preliminary data.</text>
</comment>
<protein>
    <submittedName>
        <fullName evidence="7">RNA polymerase sigma-70 factor (ECF subfamily)</fullName>
    </submittedName>
</protein>
<dbReference type="AlphaFoldDB" id="A0A4Q7N2T9"/>
<dbReference type="GO" id="GO:0016987">
    <property type="term" value="F:sigma factor activity"/>
    <property type="evidence" value="ECO:0007669"/>
    <property type="project" value="UniProtKB-KW"/>
</dbReference>
<feature type="domain" description="RNA polymerase sigma-70 region 2" evidence="5">
    <location>
        <begin position="26"/>
        <end position="92"/>
    </location>
</feature>
<evidence type="ECO:0000256" key="3">
    <source>
        <dbReference type="ARBA" id="ARBA00023082"/>
    </source>
</evidence>
<dbReference type="GO" id="GO:0006352">
    <property type="term" value="P:DNA-templated transcription initiation"/>
    <property type="evidence" value="ECO:0007669"/>
    <property type="project" value="InterPro"/>
</dbReference>
<dbReference type="InterPro" id="IPR039425">
    <property type="entry name" value="RNA_pol_sigma-70-like"/>
</dbReference>
<proteinExistence type="inferred from homology"/>
<dbReference type="SUPFAM" id="SSF88659">
    <property type="entry name" value="Sigma3 and sigma4 domains of RNA polymerase sigma factors"/>
    <property type="match status" value="1"/>
</dbReference>
<comment type="similarity">
    <text evidence="1">Belongs to the sigma-70 factor family. ECF subfamily.</text>
</comment>
<dbReference type="InterPro" id="IPR013249">
    <property type="entry name" value="RNA_pol_sigma70_r4_t2"/>
</dbReference>
<dbReference type="RefSeq" id="WP_158643940.1">
    <property type="nucleotide sequence ID" value="NZ_CP042431.1"/>
</dbReference>
<dbReference type="CDD" id="cd06171">
    <property type="entry name" value="Sigma70_r4"/>
    <property type="match status" value="1"/>
</dbReference>
<dbReference type="NCBIfam" id="TIGR02937">
    <property type="entry name" value="sigma70-ECF"/>
    <property type="match status" value="1"/>
</dbReference>
<feature type="domain" description="RNA polymerase sigma factor 70 region 4 type 2" evidence="6">
    <location>
        <begin position="127"/>
        <end position="174"/>
    </location>
</feature>
<evidence type="ECO:0000259" key="5">
    <source>
        <dbReference type="Pfam" id="PF04542"/>
    </source>
</evidence>
<keyword evidence="4" id="KW-0804">Transcription</keyword>
<dbReference type="InterPro" id="IPR013324">
    <property type="entry name" value="RNA_pol_sigma_r3/r4-like"/>
</dbReference>
<evidence type="ECO:0000256" key="1">
    <source>
        <dbReference type="ARBA" id="ARBA00010641"/>
    </source>
</evidence>
<dbReference type="Proteomes" id="UP000293874">
    <property type="component" value="Unassembled WGS sequence"/>
</dbReference>
<evidence type="ECO:0000256" key="4">
    <source>
        <dbReference type="ARBA" id="ARBA00023163"/>
    </source>
</evidence>
<dbReference type="GO" id="GO:0003677">
    <property type="term" value="F:DNA binding"/>
    <property type="evidence" value="ECO:0007669"/>
    <property type="project" value="InterPro"/>
</dbReference>
<dbReference type="InterPro" id="IPR013325">
    <property type="entry name" value="RNA_pol_sigma_r2"/>
</dbReference>
<dbReference type="EMBL" id="SGXA01000001">
    <property type="protein sequence ID" value="RZS74475.1"/>
    <property type="molecule type" value="Genomic_DNA"/>
</dbReference>
<accession>A0A4Q7N2T9</accession>
<dbReference type="InterPro" id="IPR014284">
    <property type="entry name" value="RNA_pol_sigma-70_dom"/>
</dbReference>
<dbReference type="Gene3D" id="1.10.1740.10">
    <property type="match status" value="1"/>
</dbReference>
<evidence type="ECO:0000256" key="2">
    <source>
        <dbReference type="ARBA" id="ARBA00023015"/>
    </source>
</evidence>
<dbReference type="Pfam" id="PF08281">
    <property type="entry name" value="Sigma70_r4_2"/>
    <property type="match status" value="1"/>
</dbReference>
<evidence type="ECO:0000259" key="6">
    <source>
        <dbReference type="Pfam" id="PF08281"/>
    </source>
</evidence>
<evidence type="ECO:0000313" key="7">
    <source>
        <dbReference type="EMBL" id="RZS74475.1"/>
    </source>
</evidence>
<dbReference type="OrthoDB" id="799938at2"/>
<dbReference type="PANTHER" id="PTHR43133:SF46">
    <property type="entry name" value="RNA POLYMERASE SIGMA-70 FACTOR ECF SUBFAMILY"/>
    <property type="match status" value="1"/>
</dbReference>